<evidence type="ECO:0000313" key="1">
    <source>
        <dbReference type="Proteomes" id="UP000095283"/>
    </source>
</evidence>
<name>A0A1I7XHA9_HETBA</name>
<organism evidence="1 2">
    <name type="scientific">Heterorhabditis bacteriophora</name>
    <name type="common">Entomopathogenic nematode worm</name>
    <dbReference type="NCBI Taxonomy" id="37862"/>
    <lineage>
        <taxon>Eukaryota</taxon>
        <taxon>Metazoa</taxon>
        <taxon>Ecdysozoa</taxon>
        <taxon>Nematoda</taxon>
        <taxon>Chromadorea</taxon>
        <taxon>Rhabditida</taxon>
        <taxon>Rhabditina</taxon>
        <taxon>Rhabditomorpha</taxon>
        <taxon>Strongyloidea</taxon>
        <taxon>Heterorhabditidae</taxon>
        <taxon>Heterorhabditis</taxon>
    </lineage>
</organism>
<accession>A0A1I7XHA9</accession>
<keyword evidence="1" id="KW-1185">Reference proteome</keyword>
<dbReference type="WBParaSite" id="Hba_16702">
    <property type="protein sequence ID" value="Hba_16702"/>
    <property type="gene ID" value="Hba_16702"/>
</dbReference>
<evidence type="ECO:0000313" key="2">
    <source>
        <dbReference type="WBParaSite" id="Hba_16702"/>
    </source>
</evidence>
<reference evidence="2" key="1">
    <citation type="submission" date="2016-11" db="UniProtKB">
        <authorList>
            <consortium name="WormBaseParasite"/>
        </authorList>
    </citation>
    <scope>IDENTIFICATION</scope>
</reference>
<dbReference type="Proteomes" id="UP000095283">
    <property type="component" value="Unplaced"/>
</dbReference>
<proteinExistence type="predicted"/>
<dbReference type="AlphaFoldDB" id="A0A1I7XHA9"/>
<protein>
    <submittedName>
        <fullName evidence="2">Gag-pol polyprotein</fullName>
    </submittedName>
</protein>
<sequence length="131" mass="15590">MQREEGREEVVQQGFDHHVLNSGEMKNEIDAVRLLHASFRLQIFTIKILFIKTGNSLVMEKDDNVYQEEDEVELEHYEEVVEQQEYGDEEQVEYVSTEDYVNQTTNDVEEEMTDAQRQFIEAQQDLHFIEE</sequence>